<dbReference type="InterPro" id="IPR025110">
    <property type="entry name" value="AMP-bd_C"/>
</dbReference>
<proteinExistence type="inferred from homology"/>
<dbReference type="Gene3D" id="2.30.38.10">
    <property type="entry name" value="Luciferase, Domain 3"/>
    <property type="match status" value="7"/>
</dbReference>
<dbReference type="PROSITE" id="PS00455">
    <property type="entry name" value="AMP_BINDING"/>
    <property type="match status" value="7"/>
</dbReference>
<keyword evidence="9" id="KW-1185">Reference proteome</keyword>
<dbReference type="Pfam" id="PF00668">
    <property type="entry name" value="Condensation"/>
    <property type="match status" value="7"/>
</dbReference>
<dbReference type="PROSITE" id="PS00012">
    <property type="entry name" value="PHOSPHOPANTETHEINE"/>
    <property type="match status" value="2"/>
</dbReference>
<dbReference type="SUPFAM" id="SSF47336">
    <property type="entry name" value="ACP-like"/>
    <property type="match status" value="7"/>
</dbReference>
<dbReference type="GO" id="GO:0005737">
    <property type="term" value="C:cytoplasm"/>
    <property type="evidence" value="ECO:0007669"/>
    <property type="project" value="TreeGrafter"/>
</dbReference>
<dbReference type="Gene3D" id="3.40.50.980">
    <property type="match status" value="14"/>
</dbReference>
<dbReference type="PATRIC" id="fig|218491.5.peg.1527"/>
<dbReference type="KEGG" id="eca:ECA1488"/>
<dbReference type="HOGENOM" id="CLU_222724_0_0_6"/>
<dbReference type="Pfam" id="PF00550">
    <property type="entry name" value="PP-binding"/>
    <property type="match status" value="7"/>
</dbReference>
<evidence type="ECO:0000259" key="7">
    <source>
        <dbReference type="PROSITE" id="PS50075"/>
    </source>
</evidence>
<feature type="domain" description="Carrier" evidence="7">
    <location>
        <begin position="3128"/>
        <end position="3202"/>
    </location>
</feature>
<dbReference type="SUPFAM" id="SSF52777">
    <property type="entry name" value="CoA-dependent acyltransferases"/>
    <property type="match status" value="14"/>
</dbReference>
<dbReference type="SUPFAM" id="SSF56801">
    <property type="entry name" value="Acetyl-CoA synthetase-like"/>
    <property type="match status" value="7"/>
</dbReference>
<dbReference type="EMBL" id="BX950851">
    <property type="protein sequence ID" value="CAG74397.1"/>
    <property type="molecule type" value="Genomic_DNA"/>
</dbReference>
<dbReference type="FunFam" id="3.30.300.30:FF:000010">
    <property type="entry name" value="Enterobactin synthetase component F"/>
    <property type="match status" value="7"/>
</dbReference>
<dbReference type="GO" id="GO:0016874">
    <property type="term" value="F:ligase activity"/>
    <property type="evidence" value="ECO:0007669"/>
    <property type="project" value="UniProtKB-KW"/>
</dbReference>
<dbReference type="NCBIfam" id="NF004282">
    <property type="entry name" value="PRK05691.1"/>
    <property type="match status" value="12"/>
</dbReference>
<dbReference type="FunFam" id="1.10.1200.10:FF:000005">
    <property type="entry name" value="Nonribosomal peptide synthetase 1"/>
    <property type="match status" value="7"/>
</dbReference>
<evidence type="ECO:0000256" key="2">
    <source>
        <dbReference type="ARBA" id="ARBA00006432"/>
    </source>
</evidence>
<feature type="domain" description="Carrier" evidence="7">
    <location>
        <begin position="5279"/>
        <end position="5353"/>
    </location>
</feature>
<keyword evidence="4" id="KW-0597">Phosphoprotein</keyword>
<protein>
    <submittedName>
        <fullName evidence="8">Non-ribosomal peptide synthetase</fullName>
    </submittedName>
</protein>
<dbReference type="InterPro" id="IPR009081">
    <property type="entry name" value="PP-bd_ACP"/>
</dbReference>
<reference evidence="8" key="1">
    <citation type="submission" date="2004-02" db="EMBL/GenBank/DDBJ databases">
        <title>The genome sequence of the enterobacterial phytopathogen Erwinia carotovora subsp. atroseptica SCRI1043 and functional genomic identification of novel virulence factors.</title>
        <authorList>
            <person name="Bell K.S."/>
            <person name="Sebaihia M."/>
            <person name="Pritchard L."/>
            <person name="Holden M."/>
            <person name="Hyman L.J."/>
            <person name="Holeva M.C."/>
            <person name="Thomson N.R."/>
            <person name="Bentley S.D."/>
            <person name="Churcher C."/>
            <person name="Mungall K."/>
            <person name="Atkin R."/>
            <person name="Bason N."/>
            <person name="Brooks K."/>
            <person name="Chillingworth T."/>
            <person name="Clark K."/>
            <person name="Doggett J."/>
            <person name="Fraser A."/>
            <person name="Hance Z."/>
            <person name="Hauser H."/>
            <person name="Jagels K."/>
            <person name="Moule S."/>
            <person name="Norbertczak H."/>
            <person name="Ormond D."/>
            <person name="Price C."/>
            <person name="Quail M.A."/>
            <person name="Sanders M."/>
            <person name="Walker D."/>
            <person name="Whitehead S."/>
            <person name="Salmond G.P.C."/>
            <person name="Birch P.R.J."/>
            <person name="Barrell B.G."/>
            <person name="Parkhill J."/>
            <person name="Toth I.K."/>
        </authorList>
    </citation>
    <scope>NUCLEOTIDE SEQUENCE</scope>
    <source>
        <strain evidence="8">SCRI1043</strain>
    </source>
</reference>
<dbReference type="InterPro" id="IPR023213">
    <property type="entry name" value="CAT-like_dom_sf"/>
</dbReference>
<accession>Q6D738</accession>
<dbReference type="InterPro" id="IPR000873">
    <property type="entry name" value="AMP-dep_synth/lig_dom"/>
</dbReference>
<evidence type="ECO:0000313" key="8">
    <source>
        <dbReference type="EMBL" id="CAG74397.1"/>
    </source>
</evidence>
<dbReference type="InterPro" id="IPR001242">
    <property type="entry name" value="Condensation_dom"/>
</dbReference>
<evidence type="ECO:0000256" key="6">
    <source>
        <dbReference type="SAM" id="MobiDB-lite"/>
    </source>
</evidence>
<dbReference type="Pfam" id="PF00501">
    <property type="entry name" value="AMP-binding"/>
    <property type="match status" value="7"/>
</dbReference>
<dbReference type="GO" id="GO:0043041">
    <property type="term" value="P:amino acid activation for nonribosomal peptide biosynthetic process"/>
    <property type="evidence" value="ECO:0007669"/>
    <property type="project" value="TreeGrafter"/>
</dbReference>
<dbReference type="CDD" id="cd19531">
    <property type="entry name" value="LCL_NRPS-like"/>
    <property type="match status" value="2"/>
</dbReference>
<dbReference type="InterPro" id="IPR010071">
    <property type="entry name" value="AA_adenyl_dom"/>
</dbReference>
<dbReference type="Gene3D" id="3.30.559.30">
    <property type="entry name" value="Nonribosomal peptide synthetase, condensation domain"/>
    <property type="match status" value="7"/>
</dbReference>
<dbReference type="CDD" id="cd17646">
    <property type="entry name" value="A_NRPS_AB3403-like"/>
    <property type="match status" value="2"/>
</dbReference>
<dbReference type="NCBIfam" id="TIGR01733">
    <property type="entry name" value="AA-adenyl-dom"/>
    <property type="match status" value="7"/>
</dbReference>
<dbReference type="CDD" id="cd19544">
    <property type="entry name" value="E-C_NRPS"/>
    <property type="match status" value="4"/>
</dbReference>
<dbReference type="FunFam" id="3.30.559.30:FF:000001">
    <property type="entry name" value="Non-ribosomal peptide synthetase"/>
    <property type="match status" value="1"/>
</dbReference>
<dbReference type="CDD" id="cd05930">
    <property type="entry name" value="A_NRPS"/>
    <property type="match status" value="4"/>
</dbReference>
<dbReference type="PROSITE" id="PS50075">
    <property type="entry name" value="CARRIER"/>
    <property type="match status" value="7"/>
</dbReference>
<dbReference type="FunFam" id="3.40.50.12780:FF:000012">
    <property type="entry name" value="Non-ribosomal peptide synthetase"/>
    <property type="match status" value="7"/>
</dbReference>
<dbReference type="InterPro" id="IPR045851">
    <property type="entry name" value="AMP-bd_C_sf"/>
</dbReference>
<dbReference type="InterPro" id="IPR020806">
    <property type="entry name" value="PKS_PP-bd"/>
</dbReference>
<dbReference type="GO" id="GO:0031177">
    <property type="term" value="F:phosphopantetheine binding"/>
    <property type="evidence" value="ECO:0007669"/>
    <property type="project" value="InterPro"/>
</dbReference>
<dbReference type="NCBIfam" id="NF003417">
    <property type="entry name" value="PRK04813.1"/>
    <property type="match status" value="7"/>
</dbReference>
<dbReference type="OrthoDB" id="9757559at2"/>
<feature type="region of interest" description="Disordered" evidence="6">
    <location>
        <begin position="1"/>
        <end position="26"/>
    </location>
</feature>
<evidence type="ECO:0000256" key="4">
    <source>
        <dbReference type="ARBA" id="ARBA00022553"/>
    </source>
</evidence>
<dbReference type="PANTHER" id="PTHR45527:SF1">
    <property type="entry name" value="FATTY ACID SYNTHASE"/>
    <property type="match status" value="1"/>
</dbReference>
<sequence length="7523" mass="830443">MSSIQNNPLENQSILNSDHSSDSNKLPLSSTQQVVWLDQTLNPESPNYNIGTRLRIDEHLDETLFNQAFERLVARHDALHLQLIHTHGLPLQALTDASPSSINVYDFSHYDDAEERAQQHIHATFMRPFDLRGKLWASELLRVSDTHRYWQFCCHHLIADGWSLKLLVNELVATYNQLKNSDDNAGEVAPSYLDYISEDLIYLDSRHYQSDLKFWLDRYKTLPPALIPPSSQNKELTNELPPPHLWQLKNEYFHKIENIAAEHGLSVLHFMYAILACYFSRTTETEDIVIGIPIHNRRNAKQKNTIGMFSSVIPIGVSIKKEDSFLDIMRNVAAELRRCYKHQRLPITEINQHTRIRQKTGRAQLFDITLSLEWFEFNVHMEGTNTTFQTPHRATQFPLAISIYQYDFENKNHPVTVEFNFDTRYLSREDVMAIQSRLATLVDAAITSLDMTVEHAPILPPTERQQVVVDFNATDADFPQHTLIHERFEQQVELTPDATAVIFEEQSLSYAELNRRANQLAHRLLTLGIKPDDRVALCVERSLEMVVGLMGILKSGAAYVPLDPTYPAERLAYMIDDAKPVALLTQANQIAIQTADIPAIMLDTDSFDAYATSNPDAQALGVTSTHLAYVIYTSGSTGKPKGVMVTHRNVLNLASGLKTLLAFEHSNRIALNASIVFDASVQNWIQILSGHTLVIVPDAIRTDARQLWHYFSHHAIDLFDCTPVQLQWLLDAGLGTDPDYQPAQVLIGGDAISQGIWSRLQQLTDTRFINVYGPTECTVDATACPIDSSQSAPTIGRPLTNTEVYILGTQGQPVPIGVTGEIYIGGAGVARGYLNRPDLTAERFITNPFVDEQEARLYKTGDLGYWRHDGSITYLGRNDFQVKLRGFRLELGEIETLLIQYPGIQEAVVILREDIPGDKRLVAYFQAQPDTQPTPADLRLQLSQRLAEYMIPSAFVALDAFPLTPNGKLDRKALPEPDKSAMVTRHYEAPQGEMETMLASIWQTLLGIDHVSRYDHFFELGGQSLMVVSLIEQLRNQGKTLDVRSAFSAPVLYEMARAIQNHQDDTALVIPPNLIHQDCTTITPDQLPLIALSQFEIDTITSTVPGGVTNVQDIYPLAPLQEGIFFHRLYQQTGDVYQLDLLVAFDTRERLDIFLNTLQKVIDRHDILRTAICWQGLSQPVQVVWRHAPLPVNTFEPASSEDITAQLQAYISPQTLSLDLNKAPLLAADIVYDPSRSEWLMALRVHHLVSDHMTLDLIIAEVRLMLWGKTDELSPPQPYRNFIAHVLSIPNAVHEQYFRSRLADVDTPTIPFGLAEVQDYDGEMAEATLSLDHNLVDAIHHHARQLSVSPGVLFHVAWAQVLAQISDSSDVIFGSVLLGRLQGFTGADRVMGMFVNTLPLRIPLNDRSVLDIVNSTNNELLSLLEHEQAPLALAQRCSSVAPPMPLFSTLLNYRRTQANTAATTWEGMTLLAESRRTTYPFNFSVDDQGDSIEILSQTIASVDPARIARYLETALHGLVEALKSDPQTPILSISILPAEERQKLLVDFNATAIDFPDNSLIHSLFETQVEQTPDATAIVFEEQHVTYDELNRRANRLAHHLLSFGVKPDDRVAICLERSPDMVVGLLGILKAGAAYVPLDPSYPAERLAYMLDDADPVALLTHSSLIESFSHTSPTIVLDNAAPFDACPDTNPVIQGLNAAHLAYIIYTSGSTGKPKGVMVEHRGLSNYIQWAREYYVTSNSLDSIVSSPVAFDATVTSLYLPLLCGGKIQLIHDGQELTELLPALLATQPGTLIKITPTHLAALGQELQSTHRVCPDLLFVVGGEALSSATVALWQTLSSGSRIINEYGPTETVVGCITFDACTPNSLTDNVPIGRPIANTCIYILDAKGQPAPVGVAGEIYIGGAGVARGYLNRPDLTAERFIADPFSDSENAQIYKTGDLGRWLPDGNIEYLGRNDFQIKVRGFRIEPGEIEARLMAYPGVREALVIAREDSPGDIRLVAYLIAQPGSELIPSVLRKALALHLAEYMVPSAFVTLDAFPLTPNGKLDRKALPVPEQSAIVSRGYEAPVGELEMALTEIWQNLLGLERVGRHDHFFELGGHSILAVQCVTRVRQMLGLDLQVQKIFANPVLSDLAQELTNTSTIAVTAIPLADRSQPLPLSFSQQRLWFLIQLEPTASRAYNLPAALRLIGRFDRKAFITALDGLVARHESLRTRVTSIDGQPCQKIDPATIGFSLSCLDLRTLNDKARAQRVSELAAQESRAPFNLAEGPLIRGQLLQLGDEIHVMLLTMHHIVSDGWSIGILARELAALYQAALEGSDANLPPLPVQYADYTVWQRQWLQGETLNDLRDFWRNQLQGAPALLEIPTDRPRPSVQRYEGNILPVSLDPEELAALKTLCRQQGTTLFMTLLAVWSVVISRLSGQGDIVVGTPLANRKHSETEGLIGFFVNTLALRITPSQCQSVGDLFAQIRERAIAAYTYQDLPFEQVVETLQPARSLSYSPIFQVMLSLNNTPMQDFTLPGLEISAVERPQRSTHFDMTLSLTETENGLEGGLIYSTDLFDHETIVRLRGYLRNVLMAMTDDVTQPVATLPMLPDNERQQVMLDFNATEADFPQDALIHQLVEDQAARTPDTTAVLFEDQHLTYDALNRRANQLAHHLIDLGVQPDDRIAICVERSLDMVIGLLAILKAGAAYVPLDPGYPAERLAYMLDDARPVALLTQANQSALLTGDIPVVMLDTADFSHLSEDNPHVAGLDAHHLAYVIYTSGSTGKPKGVMNSHRGLCNRLVWMQNTYRLTPDDRVLQKTPFSFDVSVWEFFWPLLYGARLVMARPDGHKDAAYLAQLIERTGITTLHFVPSMLQQFVQWADADCACDSLRRVICSGEALPAELQQRFFARFNAQLHNLYGPTEAAIDVTFWACQPDDHRSFVPIGRPIANTQLYILDTLGQPVPLGVAGELHIGGVGVARGYLNRPDLTVERFIPDPFSNQPGARLYKTGDLARWLPDGSLEYLGRNDFQVKLRGFRIELGEIEARLMQCPGVQEAVVVAREDSPGDTRLVAYLCPQLGVTPDPADLRQQLGQHLAEYMVPGAFVTLDAFPLTPNGKLDRKALPAPDQSAVATRDYEAPQGEVETALAAVWQDLLGLTRVGRHDHFFALGGHSLMIVSLIEQLRRAGLALDVRGVFSTPVLSDMAQAILAHQDKPAFVVPANRIPADCTTITPDLLPLVTLTQPEIDTVVDTVSGGAANVQDIYPLSPLQEGILFHHQMQKHGDAYLLRNLAAFDTREHLDAFLAALQQVIERHDILRTAVCWQGLNQPVQVVWRRASLQISHFEPASPEAVLAQLQAHTDPRTYRVSLNQAPLFQADIAHDPKRNEWLLALRFHHLVCDHMTLALIIGEIRHLLQGQKNALPTPLPYRNFIYQTLNVPTSEHEAYFRERLADIDAPTAPFGVLDVQGDGDGITEAHLPLETVLASAIRSQARRFGVSPSVLFHVAWAQVLAQTSGRDDVVFGSVLLGRLAGTADADRIMGMFINTLPLRISLADRGVAEVVEHTSHNLMTLLEHEQASLALAQRCSGVTPPMPLFSTLFNYRHSSQDIDDLAWSGMRLLTSEERTNYPLILSVNDRGNAFSLEAQAIEGIDPERVVNYLITALSGLTAALETEPQRPIRSLSVLPESERQQLLIGFNATDTDSLPHALIHERIEHVASQTPDAVAVIFGKHTLSYDQLNRRANRLAHHLLTLGVQPDDRIAICVERGLEMIVGLLGILKAGAAYVPLDPSYPVDRLTYMLEDAAPVALLTQTALVTLLDSPLPVIELDNLPAAIADETPDSNPTPQAFGLTPNHLAYVIYTSGSTGKPKGVMVEHRSLCNLVDALADAFNITRDSRLLQFASFSFDACVFEVATTLSHGGCLVLAPREALLPGEALLTTLKTQAVTHALLPPIAASALPSDAELPLLKTLILGGEACTAAQVKRWASGRRVFNAYGPTEITVCATLSCCDASHNGTPPIGRPIANTQIYILDEQKQPVPLGVAGEIYIGGAGVARGYLNRPELTAERFIADPFTDTPDARLYKTGDLGRWLPNGDIDYLGRNDFQIKLRGFRIELGEIETHLIQCSGVGEAVVIAREDSTGDARLVAYLCPQPGAELHPTDLRQQLSRHLAEYMVPSAFVVLDVFPLTSNGKLDRNALPAPGQTAVARHDYEAPQGELEIALAQIWQDLLGLDRVGRHDQFFELGGHSLIIVRLIERLRNLGWTPEARSLFSTPILCDMAQEILANQDKSTFIVPPNHIAIDATAITPELLPLVTLSQEEIDTVIATVPDGVANVQDIYPLAPLQEGILFHYQLQEKGDTYLLNSLLAFDSQTRLDAFLDVLQQVIARHDILRTAICWQGLHQPVQVVWRQAPLTVNTLTTTSSDTVPAQLRAATDPSNHRLNLSNAPLLSATTAHDPVCGEWLLSLSIHHLISDHITQALIIDEIRLLLEDRPEALPKPLPYRNFIAQILSVPLSEHEQYFRNRLADIDTPTAPFDLVDVQGNGEDITEARLSLDSSLADALRRQARHLGISSSVLFHVAWAQVLALTSGRDDVVFGSVLSGRLQGNLGADRVMGMFINTLPLRVSLRERSVHDVVQATSHELMMLLAHEQAPLALAQQCSQVPPPLPLFSTLFNYRHSQKDASSQFWEGMRQLSGRERTNYPITLSVDDLGDGFNLTAKTVMGVDPERIVHYMLTAIENLVTSLEKTPQQPALSQPILPKSERQQVLVDFNATDADFPREMLIQQRFEAQAEQTPEAIAVLFEDQHLTYRELNRRANQLAHHLIALGVQPDDRVALCVERSLEMMVGLLGILKAGAAYVPMDPAYPAERLAYILDDAAPVALLTQSAQVAQLNSTLPTVLLDTPAAAACPDTNPVVQGLHAAHLAYVIYTSGSTGRPKGVMVAHRNVINLATGLHTLLALDHPSRIALNASIVFDASVKNWIQLLSGHTLVLVPDALRADAHQLWRYFARHAVDLFDCTPVQLQWLLDAGLGSDPAYQPAQVLIGGEAISPAVWSRLQSLSDTRFINVYGPTECTVDATACVVDRTQPLPTIGKPLANTRLYILDAQDQPVPIGVTGELHIGGAGVARGYLHRPDLTAERFIPDPFSADPAARIYKTGDLARWLPDGNIDYLGRNDFQIKVRGFRIEAGEIESRLLRCPGVQDAVVIAREDSPGDTRLVAYLCARPDAELHPAALRQQLAASLADYMIPSAFVTLDALPLTPNGKLDRKALPAPDQTAFATRDYEAPQGGIETALAALWQELLGLDRVGRHDQFFALGGHSLLAVQLLNRMNKAGMDVALATLFAHPTLCDLAAAVTATAHDAPFTLPVADRTQPLPLSFSQQRLWFLAQLDPAASQAYHLPAALHLTGRLDRPALTTALNGLVARHESLRTRFTSIDGQPAQQIDPDTLGFSLSSHDLRKLDEAARTTRVAELAEQEARARFDLTQGPLIRGQLLQLDDNTHVLLLTQHHIISDGWSIGILARELAALYQAALEGSEANLPPLPVQYADYAVWQRQWLQGETLNDLRDYWRDQLQGAPALLEIPTDRPRPSVQRYAGDQVPFHLDAGQLRRLHALNRQQGTTLFMTLLAAWSVVLSRLSGQDDIVIGTPVANRPRQELEGMVGFFVNTLALRTEPGRCHAVADLLDQVRERALDAYAHQALPFEQVVEILQPARSLSYSPIFQVMLSLNNTPAQALTLPDLTLSAVERPQHSTHFDLSLSLIETENGLNGGLVYATDLFDRETILRVVGYVENILMAMADDVTQPVATLPILPDSERRQVMLDFNATEADFPHDALIHQLVEDQAARTPDTTAVLFEDQHLTYDALNRRANQLAHHLIDLGVKPDDRIAICVERSLDMVIGLLAILKAGAAYVPLDPGYPAERLAYMLDDASPVALLTQANQRALLTGDVPRILLDTADFSHLSEDNPHVPGLDAHHLAYVIYTSGSTGKPKGVMNSHRALCNRLVWMQNTYRLTPDDRVLQKTPFSFDVSVWEFFWPLLYGARLVMARPDGHKDAAYLAQLIERTGITTLHFVPSMLQQFVQWADADCACDSLRRVICSGEALPAELQQRFFARFNAQLHNLYGPTEAAIDVTFWACQPDDHRSFVPIGRPIANTQLYILDTLGQPVPLGVAGELHIGGVGVARGYLNRPDLTAERFIPDPFINQPGARLYKTGDLARWLPDGSLEYLGRNDFQVKLRGFRIELGEIEARLMQCPGVQEAVVVAREDSPGDTRLVAYLCPQPGVTPDPADLRQQLGQHLAEYMVPGAFVTLDAFPLTPNGKLDRKALPAPDQSAVATRDYEAPQGEVETALAAVWQDLLGLTRVGRHDHFFALGGHSLLIVSLIERLRRAGLALDVRGVFSTPVLSDMAQAILAHQDKPAVVVPPNRIPADSTAITPDLLPLVTLTQPEIDRITDTVSGGASNIQDIYPLAPLQEGILFHHLLQEQGDTYLLRSMVAFTHRERLDAFLSALQQVIDRHDILRTAVCWQDLSQPVQVVWRQAILPINHFEPTSPEDVLAQLQAHTEPRTRRIDLSQAPLFRADIAHDPLQNEWLLALSFHHLISDHMTLALIVGEIRLLLQHQADALPTPLPYRNFIAQTLSVPNSAHEAYFRDKLADVDEPTAPFGLLNVQGSGGDIHEARLVLDATLASAIRQQARHLGVSPGVLFHVAWAQVLAQTSGRDDVVFGSVLLGRLAGAEGADRIMGMFINTLPLRISLADRGAAEVVERTSHDLMTLLEHEQAPLALAQRCSGVAPPMPLFSTLLNYRHTQASSTDNTLSDIRVLTSEERTNYPLTLAVDDRGEGFSLVAQTLEDIDPHRLLNYLMTAISSLVDALETEPQRSILNLPVLPDSERQQMLVDFNATDADIPRHALIHELFEAQVACTPDAIAVVFGEASLSYDELNRRANRLAHHLISFGVRPDERVAICVERGLDMVVGLLGILKAGGAYVPLDPTYPVERLRYMLDDAKPVALISQSAHLGIMNGSLPVILLDDGETRPFDNEPDTPLDARKQGLTPRHLAYVIYTSGSTGKPKGVMVEHANMVNFLCSMRKEPGIAQEDVLLGVTSLSFDISILEIFLPLLNGARLILATQAQAADAQQLAMLIERHAVSFMQATPSTWRMLVELRDFALPPGFKALCGGEALPENLATALLQKVTTLWNLYGPTETTIWSTLNGLTTPTPYIGHPIANTQIYILDAQGRVVPLGVAGEIHIAGAGVVRGYLGRPDLTAERFITDPFSGAPEARMYKTGDLGRWLPDGTLEYLGRNDFQVKVRGFRIELGEIETRLARCHGVHDAVVIAREDSPGDKRLVAYLLAQPDTVLEPADLRQRLSEGVAEYMIPSAFVTLDAFPLTPNGKLDRKALPAPDQSAMATRGYEAPQGDLEHALAQIWQTLLGVERVGRHDHFFELGGHSLLAVQLNARIRAEFLTDIPIVAIFQHPQLSALAEVILAAQIHAAWGNDTDALTHDLDSMSAEELMAILDGDTNDE</sequence>
<keyword evidence="3" id="KW-0596">Phosphopantetheine</keyword>
<dbReference type="InterPro" id="IPR036736">
    <property type="entry name" value="ACP-like_sf"/>
</dbReference>
<evidence type="ECO:0000256" key="3">
    <source>
        <dbReference type="ARBA" id="ARBA00022450"/>
    </source>
</evidence>
<dbReference type="Gene3D" id="1.10.1200.10">
    <property type="entry name" value="ACP-like"/>
    <property type="match status" value="7"/>
</dbReference>
<dbReference type="GO" id="GO:0044550">
    <property type="term" value="P:secondary metabolite biosynthetic process"/>
    <property type="evidence" value="ECO:0007669"/>
    <property type="project" value="UniProtKB-ARBA"/>
</dbReference>
<evidence type="ECO:0000256" key="5">
    <source>
        <dbReference type="ARBA" id="ARBA00022598"/>
    </source>
</evidence>
<dbReference type="Proteomes" id="UP000007966">
    <property type="component" value="Chromosome"/>
</dbReference>
<dbReference type="Pfam" id="PF13193">
    <property type="entry name" value="AMP-binding_C"/>
    <property type="match status" value="7"/>
</dbReference>
<feature type="domain" description="Carrier" evidence="7">
    <location>
        <begin position="2069"/>
        <end position="2144"/>
    </location>
</feature>
<dbReference type="CDD" id="cd17652">
    <property type="entry name" value="A_NRPS_CmdD_like"/>
    <property type="match status" value="1"/>
</dbReference>
<name>Q6D738_PECAS</name>
<dbReference type="PANTHER" id="PTHR45527">
    <property type="entry name" value="NONRIBOSOMAL PEPTIDE SYNTHETASE"/>
    <property type="match status" value="1"/>
</dbReference>
<dbReference type="Gene3D" id="3.30.559.10">
    <property type="entry name" value="Chloramphenicol acetyltransferase-like domain"/>
    <property type="match status" value="7"/>
</dbReference>
<gene>
    <name evidence="8" type="ordered locus">ECA1488</name>
</gene>
<evidence type="ECO:0000256" key="1">
    <source>
        <dbReference type="ARBA" id="ARBA00001957"/>
    </source>
</evidence>
<feature type="domain" description="Carrier" evidence="7">
    <location>
        <begin position="6337"/>
        <end position="6411"/>
    </location>
</feature>
<dbReference type="STRING" id="218491.ECA1488"/>
<feature type="domain" description="Carrier" evidence="7">
    <location>
        <begin position="7413"/>
        <end position="7488"/>
    </location>
</feature>
<evidence type="ECO:0000313" key="9">
    <source>
        <dbReference type="Proteomes" id="UP000007966"/>
    </source>
</evidence>
<dbReference type="FunFam" id="3.40.50.980:FF:000002">
    <property type="entry name" value="Enterobactin synthetase component F"/>
    <property type="match status" value="2"/>
</dbReference>
<dbReference type="SMART" id="SM00823">
    <property type="entry name" value="PKS_PP"/>
    <property type="match status" value="6"/>
</dbReference>
<feature type="domain" description="Carrier" evidence="7">
    <location>
        <begin position="989"/>
        <end position="1063"/>
    </location>
</feature>
<dbReference type="FunFam" id="3.30.559.10:FF:000012">
    <property type="entry name" value="Non-ribosomal peptide synthetase"/>
    <property type="match status" value="2"/>
</dbReference>
<dbReference type="InterPro" id="IPR020845">
    <property type="entry name" value="AMP-binding_CS"/>
</dbReference>
<dbReference type="eggNOG" id="COG1020">
    <property type="taxonomic scope" value="Bacteria"/>
</dbReference>
<keyword evidence="5" id="KW-0436">Ligase</keyword>
<dbReference type="FunFam" id="2.30.38.10:FF:000001">
    <property type="entry name" value="Non-ribosomal peptide synthetase PvdI"/>
    <property type="match status" value="7"/>
</dbReference>
<comment type="similarity">
    <text evidence="2">Belongs to the ATP-dependent AMP-binding enzyme family.</text>
</comment>
<comment type="cofactor">
    <cofactor evidence="1">
        <name>pantetheine 4'-phosphate</name>
        <dbReference type="ChEBI" id="CHEBI:47942"/>
    </cofactor>
</comment>
<dbReference type="InterPro" id="IPR006162">
    <property type="entry name" value="Ppantetheine_attach_site"/>
</dbReference>
<organism evidence="8 9">
    <name type="scientific">Pectobacterium atrosepticum (strain SCRI 1043 / ATCC BAA-672)</name>
    <name type="common">Erwinia carotovora subsp. atroseptica</name>
    <dbReference type="NCBI Taxonomy" id="218491"/>
    <lineage>
        <taxon>Bacteria</taxon>
        <taxon>Pseudomonadati</taxon>
        <taxon>Pseudomonadota</taxon>
        <taxon>Gammaproteobacteria</taxon>
        <taxon>Enterobacterales</taxon>
        <taxon>Pectobacteriaceae</taxon>
        <taxon>Pectobacterium</taxon>
    </lineage>
</organism>
<feature type="domain" description="Carrier" evidence="7">
    <location>
        <begin position="4204"/>
        <end position="4278"/>
    </location>
</feature>
<dbReference type="FunFam" id="3.40.50.980:FF:000001">
    <property type="entry name" value="Non-ribosomal peptide synthetase"/>
    <property type="match status" value="7"/>
</dbReference>
<dbReference type="Gene3D" id="3.30.300.30">
    <property type="match status" value="7"/>
</dbReference>